<evidence type="ECO:0000256" key="1">
    <source>
        <dbReference type="SAM" id="Phobius"/>
    </source>
</evidence>
<dbReference type="KEGG" id="cpre:Csp1_20710"/>
<dbReference type="AlphaFoldDB" id="A0A2Z3YZS3"/>
<evidence type="ECO:0000313" key="3">
    <source>
        <dbReference type="Proteomes" id="UP000247696"/>
    </source>
</evidence>
<keyword evidence="1" id="KW-1133">Transmembrane helix</keyword>
<reference evidence="3" key="1">
    <citation type="submission" date="2017-11" db="EMBL/GenBank/DDBJ databases">
        <title>Otitis media/interna in a cat caused by the recently described species Corynebacterium provencense.</title>
        <authorList>
            <person name="Kittl S."/>
            <person name="Brodard I."/>
            <person name="Rychener L."/>
            <person name="Jores J."/>
            <person name="Roosje P."/>
            <person name="Gobeli Brawand S."/>
        </authorList>
    </citation>
    <scope>NUCLEOTIDE SEQUENCE [LARGE SCALE GENOMIC DNA]</scope>
    <source>
        <strain evidence="3">17KM38</strain>
    </source>
</reference>
<organism evidence="2 3">
    <name type="scientific">Corynebacterium provencense</name>
    <dbReference type="NCBI Taxonomy" id="1737425"/>
    <lineage>
        <taxon>Bacteria</taxon>
        <taxon>Bacillati</taxon>
        <taxon>Actinomycetota</taxon>
        <taxon>Actinomycetes</taxon>
        <taxon>Mycobacteriales</taxon>
        <taxon>Corynebacteriaceae</taxon>
        <taxon>Corynebacterium</taxon>
    </lineage>
</organism>
<dbReference type="EMBL" id="CP024988">
    <property type="protein sequence ID" value="AWT26833.1"/>
    <property type="molecule type" value="Genomic_DNA"/>
</dbReference>
<keyword evidence="3" id="KW-1185">Reference proteome</keyword>
<dbReference type="Proteomes" id="UP000247696">
    <property type="component" value="Chromosome"/>
</dbReference>
<protein>
    <submittedName>
        <fullName evidence="2">Uncharacterized protein</fullName>
    </submittedName>
</protein>
<evidence type="ECO:0000313" key="2">
    <source>
        <dbReference type="EMBL" id="AWT26833.1"/>
    </source>
</evidence>
<accession>A0A2Z3YZS3</accession>
<gene>
    <name evidence="2" type="ORF">Csp1_20710</name>
</gene>
<keyword evidence="1" id="KW-0812">Transmembrane</keyword>
<proteinExistence type="predicted"/>
<name>A0A2Z3YZS3_9CORY</name>
<keyword evidence="1" id="KW-0472">Membrane</keyword>
<feature type="transmembrane region" description="Helical" evidence="1">
    <location>
        <begin position="6"/>
        <end position="31"/>
    </location>
</feature>
<sequence length="32" mass="2906">MIGGLLVGLGGTLGLLVTGLLGLVGGIAGSLI</sequence>